<evidence type="ECO:0000259" key="2">
    <source>
        <dbReference type="Pfam" id="PF18962"/>
    </source>
</evidence>
<organism evidence="3 4">
    <name type="scientific">candidate division WOR-3 bacterium</name>
    <dbReference type="NCBI Taxonomy" id="2052148"/>
    <lineage>
        <taxon>Bacteria</taxon>
        <taxon>Bacteria division WOR-3</taxon>
    </lineage>
</organism>
<dbReference type="AlphaFoldDB" id="A0A9D5K9T8"/>
<sequence>MLKKLAILTLITASFGWAAFDVAVDDAITVPAPAVVDSSNEVVAFLSTTHTEAIEDVPIFGKIEELVTSAVLIEEDFETEGEFPPGNWTQVIFNTDTIGGELPCTWTQSDFDPEFHNGNYGAYVWGSDNASNEWLITPSMNLSATSEDAIVTLNFCSAFLPFEVNAHHYICVSLDGGETWIDTLADLSRDYLGPYPEERIRIDDEPNPINLDLSDYIGEEDVIIGFNYRKSIENLPSSWSLDDVTVDVKSYIERWASGEETVPVVAMTLPHIEHRFEESWVPEEEGSYFLTVWTELEGDEDPSNDEFVRIVKAGGQVDFAIGGIISPHEVETPNESIVPSCLVWNLTEDTCIAYVRCVIQGGGQTYSDNKEVMLEPANDENQGFPEPGEAQVSFKPFPVGEAGSEYTAVFTVNHPLDTAERNDSRSRDFVAGLPHAIVPVEVLEPVDGETYDAGETLTPTAIYENMGVEAESDWFAILEFSSNLGVEEYDTVHVIETMEPGEPCNVAFSDVTLADENAEYTVNFSCYMNIEDFQGGELEVGFSAQKGAIEDGPMPKEYALAVSNSLANSNMMVRYSVPKSGHVAIKLYDVTGKLVETFVEKPVTPGYGSVELNTEDIPSGLYFIRMNADQFSATRKFVLIR</sequence>
<evidence type="ECO:0000256" key="1">
    <source>
        <dbReference type="SAM" id="SignalP"/>
    </source>
</evidence>
<comment type="caution">
    <text evidence="3">The sequence shown here is derived from an EMBL/GenBank/DDBJ whole genome shotgun (WGS) entry which is preliminary data.</text>
</comment>
<protein>
    <submittedName>
        <fullName evidence="3">T9SS type A sorting domain-containing protein</fullName>
    </submittedName>
</protein>
<dbReference type="Pfam" id="PF18962">
    <property type="entry name" value="Por_Secre_tail"/>
    <property type="match status" value="1"/>
</dbReference>
<proteinExistence type="predicted"/>
<keyword evidence="1" id="KW-0732">Signal</keyword>
<dbReference type="InterPro" id="IPR026444">
    <property type="entry name" value="Secre_tail"/>
</dbReference>
<dbReference type="Gene3D" id="2.60.120.200">
    <property type="match status" value="1"/>
</dbReference>
<dbReference type="Proteomes" id="UP000630660">
    <property type="component" value="Unassembled WGS sequence"/>
</dbReference>
<dbReference type="NCBIfam" id="NF038128">
    <property type="entry name" value="choice_anch_J"/>
    <property type="match status" value="1"/>
</dbReference>
<gene>
    <name evidence="3" type="ORF">GF359_07660</name>
</gene>
<feature type="signal peptide" evidence="1">
    <location>
        <begin position="1"/>
        <end position="19"/>
    </location>
</feature>
<feature type="chain" id="PRO_5039218166" evidence="1">
    <location>
        <begin position="20"/>
        <end position="641"/>
    </location>
</feature>
<dbReference type="EMBL" id="WJKJ01000253">
    <property type="protein sequence ID" value="MBD3365077.1"/>
    <property type="molecule type" value="Genomic_DNA"/>
</dbReference>
<evidence type="ECO:0000313" key="3">
    <source>
        <dbReference type="EMBL" id="MBD3365077.1"/>
    </source>
</evidence>
<evidence type="ECO:0000313" key="4">
    <source>
        <dbReference type="Proteomes" id="UP000630660"/>
    </source>
</evidence>
<reference evidence="3" key="1">
    <citation type="submission" date="2019-11" db="EMBL/GenBank/DDBJ databases">
        <title>Microbial mats filling the niche in hypersaline microbial mats.</title>
        <authorList>
            <person name="Wong H.L."/>
            <person name="Macleod F.I."/>
            <person name="White R.A. III"/>
            <person name="Burns B.P."/>
        </authorList>
    </citation>
    <scope>NUCLEOTIDE SEQUENCE</scope>
    <source>
        <strain evidence="3">Bin_327</strain>
    </source>
</reference>
<name>A0A9D5K9T8_UNCW3</name>
<feature type="domain" description="Secretion system C-terminal sorting" evidence="2">
    <location>
        <begin position="568"/>
        <end position="638"/>
    </location>
</feature>
<accession>A0A9D5K9T8</accession>
<dbReference type="NCBIfam" id="TIGR04183">
    <property type="entry name" value="Por_Secre_tail"/>
    <property type="match status" value="1"/>
</dbReference>